<proteinExistence type="predicted"/>
<organism evidence="1 2">
    <name type="scientific">Plasmodium falciparum (isolate Dd2)</name>
    <dbReference type="NCBI Taxonomy" id="57267"/>
    <lineage>
        <taxon>Eukaryota</taxon>
        <taxon>Sar</taxon>
        <taxon>Alveolata</taxon>
        <taxon>Apicomplexa</taxon>
        <taxon>Aconoidasida</taxon>
        <taxon>Haemosporida</taxon>
        <taxon>Plasmodiidae</taxon>
        <taxon>Plasmodium</taxon>
        <taxon>Plasmodium (Laverania)</taxon>
    </lineage>
</organism>
<dbReference type="EMBL" id="DS016146">
    <property type="protein sequence ID" value="KOB85529.1"/>
    <property type="molecule type" value="Genomic_DNA"/>
</dbReference>
<sequence>VLGQISIEEFVEKEEYNIQIYINIERGDTNQLYIEYISFFGTYSKSVYDEIVVSHFYSYYTPKYKIFIEIVLRN</sequence>
<dbReference type="Proteomes" id="UP000054282">
    <property type="component" value="Unassembled WGS sequence"/>
</dbReference>
<reference evidence="2" key="1">
    <citation type="submission" date="2006-09" db="EMBL/GenBank/DDBJ databases">
        <title>Annotation of Plasmodium falciparum Dd2.</title>
        <authorList>
            <consortium name="The Broad Institute Genome Sequencing Platform"/>
            <person name="Volkman S.K."/>
            <person name="Neafsey D.E."/>
            <person name="Dash A.P."/>
            <person name="Chitnis C.E."/>
            <person name="Hartl D.L."/>
            <person name="Young S.K."/>
            <person name="Zeng Q."/>
            <person name="Koehrsen M."/>
            <person name="Alvarado L."/>
            <person name="Berlin A."/>
            <person name="Borenstein D."/>
            <person name="Chapman S.B."/>
            <person name="Chen Z."/>
            <person name="Engels R."/>
            <person name="Freedman E."/>
            <person name="Gellesch M."/>
            <person name="Goldberg J."/>
            <person name="Griggs A."/>
            <person name="Gujja S."/>
            <person name="Heilman E.R."/>
            <person name="Heiman D.I."/>
            <person name="Howarth C."/>
            <person name="Jen D."/>
            <person name="Larson L."/>
            <person name="Mehta T."/>
            <person name="Neiman D."/>
            <person name="Park D."/>
            <person name="Pearson M."/>
            <person name="Roberts A."/>
            <person name="Saif S."/>
            <person name="Shea T."/>
            <person name="Shenoy N."/>
            <person name="Sisk P."/>
            <person name="Stolte C."/>
            <person name="Sykes S."/>
            <person name="Walk T."/>
            <person name="White J."/>
            <person name="Yandava C."/>
            <person name="Haas B."/>
            <person name="Henn M.R."/>
            <person name="Nusbaum C."/>
            <person name="Birren B."/>
        </authorList>
    </citation>
    <scope>NUCLEOTIDE SEQUENCE [LARGE SCALE GENOMIC DNA]</scope>
</reference>
<dbReference type="KEGG" id="pfd:PFDG_05425"/>
<reference evidence="2" key="2">
    <citation type="submission" date="2006-09" db="EMBL/GenBank/DDBJ databases">
        <title>The genome sequence of Plasmodium falciparum Dd2.</title>
        <authorList>
            <consortium name="The Broad Institute Genome Sequencing Platform"/>
            <person name="Birren B."/>
            <person name="Lander E."/>
            <person name="Galagan J."/>
            <person name="Nusbaum C."/>
            <person name="Devon K."/>
            <person name="Henn M."/>
            <person name="Jaffe D."/>
            <person name="Butler J."/>
            <person name="Alvarez P."/>
            <person name="Gnerre S."/>
            <person name="Grabherr M."/>
            <person name="Kleber M."/>
            <person name="Mauceli E."/>
            <person name="Brockman W."/>
            <person name="MacCallum I.A."/>
            <person name="Rounsley S."/>
            <person name="Young S."/>
            <person name="LaButti K."/>
            <person name="Pushparaj V."/>
            <person name="DeCaprio D."/>
            <person name="Crawford M."/>
            <person name="Koehrsen M."/>
            <person name="Engels R."/>
            <person name="Montgomery P."/>
            <person name="Pearson M."/>
            <person name="Howarth C."/>
            <person name="Larson L."/>
            <person name="Luoma S."/>
            <person name="White J."/>
            <person name="Kodira C."/>
            <person name="Zeng Q."/>
            <person name="O'Leary S."/>
            <person name="Yandava C."/>
            <person name="Alvarado L."/>
            <person name="Wirth D."/>
            <person name="Volkman S."/>
            <person name="Hartl D."/>
        </authorList>
    </citation>
    <scope>NUCLEOTIDE SEQUENCE [LARGE SCALE GENOMIC DNA]</scope>
</reference>
<dbReference type="AlphaFoldDB" id="A0A0L7LY34"/>
<feature type="non-terminal residue" evidence="1">
    <location>
        <position position="1"/>
    </location>
</feature>
<evidence type="ECO:0000313" key="1">
    <source>
        <dbReference type="EMBL" id="KOB85529.1"/>
    </source>
</evidence>
<name>A0A0L7LY34_PLAF4</name>
<gene>
    <name evidence="1" type="ORF">PFDG_05425</name>
</gene>
<accession>A0A0L7LY34</accession>
<evidence type="ECO:0000313" key="2">
    <source>
        <dbReference type="Proteomes" id="UP000054282"/>
    </source>
</evidence>
<protein>
    <submittedName>
        <fullName evidence="1">Uncharacterized protein</fullName>
    </submittedName>
</protein>